<proteinExistence type="predicted"/>
<gene>
    <name evidence="2" type="ORF">DXI23_04635</name>
</gene>
<accession>A0A3D8H908</accession>
<dbReference type="GO" id="GO:0003677">
    <property type="term" value="F:DNA binding"/>
    <property type="evidence" value="ECO:0007669"/>
    <property type="project" value="UniProtKB-KW"/>
</dbReference>
<dbReference type="InterPro" id="IPR007159">
    <property type="entry name" value="SpoVT-AbrB_dom"/>
</dbReference>
<comment type="caution">
    <text evidence="2">The sequence shown here is derived from an EMBL/GenBank/DDBJ whole genome shotgun (WGS) entry which is preliminary data.</text>
</comment>
<keyword evidence="3" id="KW-1185">Reference proteome</keyword>
<dbReference type="Pfam" id="PF04014">
    <property type="entry name" value="MazE_antitoxin"/>
    <property type="match status" value="1"/>
</dbReference>
<protein>
    <submittedName>
        <fullName evidence="2">AbrB/MazE/SpoVT family DNA-binding domain-containing protein</fullName>
    </submittedName>
</protein>
<keyword evidence="2" id="KW-0238">DNA-binding</keyword>
<feature type="domain" description="SpoVT-AbrB" evidence="1">
    <location>
        <begin position="12"/>
        <end position="44"/>
    </location>
</feature>
<sequence length="47" mass="5043">MQTTVEADGDELVVVIPPEILDRAELEIGDEVELSIENGVIVTKCCG</sequence>
<evidence type="ECO:0000259" key="1">
    <source>
        <dbReference type="Pfam" id="PF04014"/>
    </source>
</evidence>
<dbReference type="EMBL" id="QRDH01000001">
    <property type="protein sequence ID" value="RDU42949.1"/>
    <property type="molecule type" value="Genomic_DNA"/>
</dbReference>
<dbReference type="Gene3D" id="2.10.260.10">
    <property type="match status" value="1"/>
</dbReference>
<dbReference type="SUPFAM" id="SSF89447">
    <property type="entry name" value="AbrB/MazE/MraZ-like"/>
    <property type="match status" value="1"/>
</dbReference>
<dbReference type="RefSeq" id="WP_115483688.1">
    <property type="nucleotide sequence ID" value="NZ_PSSW01000024.1"/>
</dbReference>
<organism evidence="2 3">
    <name type="scientific">Marinobacter flavimaris</name>
    <dbReference type="NCBI Taxonomy" id="262076"/>
    <lineage>
        <taxon>Bacteria</taxon>
        <taxon>Pseudomonadati</taxon>
        <taxon>Pseudomonadota</taxon>
        <taxon>Gammaproteobacteria</taxon>
        <taxon>Pseudomonadales</taxon>
        <taxon>Marinobacteraceae</taxon>
        <taxon>Marinobacter</taxon>
    </lineage>
</organism>
<dbReference type="AlphaFoldDB" id="A0A3D8H908"/>
<dbReference type="Proteomes" id="UP000256431">
    <property type="component" value="Unassembled WGS sequence"/>
</dbReference>
<dbReference type="InterPro" id="IPR037914">
    <property type="entry name" value="SpoVT-AbrB_sf"/>
</dbReference>
<name>A0A3D8H908_9GAMM</name>
<evidence type="ECO:0000313" key="2">
    <source>
        <dbReference type="EMBL" id="RDU42949.1"/>
    </source>
</evidence>
<reference evidence="2 3" key="1">
    <citation type="submission" date="2018-08" db="EMBL/GenBank/DDBJ databases">
        <title>Genome sequence of Marinobacter flavimaris KCTC 12185.</title>
        <authorList>
            <person name="Chun J."/>
            <person name="Kim B.-Y."/>
            <person name="Choi S.-B."/>
            <person name="Kwak M.-J."/>
        </authorList>
    </citation>
    <scope>NUCLEOTIDE SEQUENCE [LARGE SCALE GENOMIC DNA]</scope>
    <source>
        <strain evidence="2 3">KCTC 12185</strain>
    </source>
</reference>
<evidence type="ECO:0000313" key="3">
    <source>
        <dbReference type="Proteomes" id="UP000256431"/>
    </source>
</evidence>